<name>A0A8T2BU43_ARASU</name>
<dbReference type="AlphaFoldDB" id="A0A8T2BU43"/>
<accession>A0A8T2BU43</accession>
<dbReference type="Proteomes" id="UP000694251">
    <property type="component" value="Chromosome 7"/>
</dbReference>
<gene>
    <name evidence="2" type="ORF">ISN44_As07g015000</name>
</gene>
<proteinExistence type="predicted"/>
<keyword evidence="3" id="KW-1185">Reference proteome</keyword>
<protein>
    <submittedName>
        <fullName evidence="2">Uncharacterized protein</fullName>
    </submittedName>
</protein>
<evidence type="ECO:0000256" key="1">
    <source>
        <dbReference type="SAM" id="MobiDB-lite"/>
    </source>
</evidence>
<comment type="caution">
    <text evidence="2">The sequence shown here is derived from an EMBL/GenBank/DDBJ whole genome shotgun (WGS) entry which is preliminary data.</text>
</comment>
<evidence type="ECO:0000313" key="2">
    <source>
        <dbReference type="EMBL" id="KAG7589193.1"/>
    </source>
</evidence>
<reference evidence="2 3" key="1">
    <citation type="submission" date="2020-12" db="EMBL/GenBank/DDBJ databases">
        <title>Concerted genomic and epigenomic changes stabilize Arabidopsis allopolyploids.</title>
        <authorList>
            <person name="Chen Z."/>
        </authorList>
    </citation>
    <scope>NUCLEOTIDE SEQUENCE [LARGE SCALE GENOMIC DNA]</scope>
    <source>
        <strain evidence="2">As9502</strain>
        <tissue evidence="2">Leaf</tissue>
    </source>
</reference>
<sequence length="26" mass="2977">GQDDYPNLKPIWTSNIKGTKDKQDKS</sequence>
<organism evidence="2 3">
    <name type="scientific">Arabidopsis suecica</name>
    <name type="common">Swedish thale-cress</name>
    <name type="synonym">Cardaminopsis suecica</name>
    <dbReference type="NCBI Taxonomy" id="45249"/>
    <lineage>
        <taxon>Eukaryota</taxon>
        <taxon>Viridiplantae</taxon>
        <taxon>Streptophyta</taxon>
        <taxon>Embryophyta</taxon>
        <taxon>Tracheophyta</taxon>
        <taxon>Spermatophyta</taxon>
        <taxon>Magnoliopsida</taxon>
        <taxon>eudicotyledons</taxon>
        <taxon>Gunneridae</taxon>
        <taxon>Pentapetalae</taxon>
        <taxon>rosids</taxon>
        <taxon>malvids</taxon>
        <taxon>Brassicales</taxon>
        <taxon>Brassicaceae</taxon>
        <taxon>Camelineae</taxon>
        <taxon>Arabidopsis</taxon>
    </lineage>
</organism>
<evidence type="ECO:0000313" key="3">
    <source>
        <dbReference type="Proteomes" id="UP000694251"/>
    </source>
</evidence>
<feature type="non-terminal residue" evidence="2">
    <location>
        <position position="1"/>
    </location>
</feature>
<feature type="region of interest" description="Disordered" evidence="1">
    <location>
        <begin position="1"/>
        <end position="26"/>
    </location>
</feature>
<dbReference type="EMBL" id="JAEFBJ010000007">
    <property type="protein sequence ID" value="KAG7589193.1"/>
    <property type="molecule type" value="Genomic_DNA"/>
</dbReference>